<dbReference type="EMBL" id="JBHSNS010000005">
    <property type="protein sequence ID" value="MFC5729774.1"/>
    <property type="molecule type" value="Genomic_DNA"/>
</dbReference>
<gene>
    <name evidence="1" type="ORF">ACFPQB_12675</name>
</gene>
<accession>A0ABW0ZK30</accession>
<organism evidence="1 2">
    <name type="scientific">Nocardioides vastitatis</name>
    <dbReference type="NCBI Taxonomy" id="2568655"/>
    <lineage>
        <taxon>Bacteria</taxon>
        <taxon>Bacillati</taxon>
        <taxon>Actinomycetota</taxon>
        <taxon>Actinomycetes</taxon>
        <taxon>Propionibacteriales</taxon>
        <taxon>Nocardioidaceae</taxon>
        <taxon>Nocardioides</taxon>
    </lineage>
</organism>
<evidence type="ECO:0000313" key="2">
    <source>
        <dbReference type="Proteomes" id="UP001596072"/>
    </source>
</evidence>
<comment type="caution">
    <text evidence="1">The sequence shown here is derived from an EMBL/GenBank/DDBJ whole genome shotgun (WGS) entry which is preliminary data.</text>
</comment>
<name>A0ABW0ZK30_9ACTN</name>
<protein>
    <submittedName>
        <fullName evidence="1">Uncharacterized protein</fullName>
    </submittedName>
</protein>
<reference evidence="2" key="1">
    <citation type="journal article" date="2019" name="Int. J. Syst. Evol. Microbiol.">
        <title>The Global Catalogue of Microorganisms (GCM) 10K type strain sequencing project: providing services to taxonomists for standard genome sequencing and annotation.</title>
        <authorList>
            <consortium name="The Broad Institute Genomics Platform"/>
            <consortium name="The Broad Institute Genome Sequencing Center for Infectious Disease"/>
            <person name="Wu L."/>
            <person name="Ma J."/>
        </authorList>
    </citation>
    <scope>NUCLEOTIDE SEQUENCE [LARGE SCALE GENOMIC DNA]</scope>
    <source>
        <strain evidence="2">YIM 94188</strain>
    </source>
</reference>
<evidence type="ECO:0000313" key="1">
    <source>
        <dbReference type="EMBL" id="MFC5729774.1"/>
    </source>
</evidence>
<proteinExistence type="predicted"/>
<dbReference type="Proteomes" id="UP001596072">
    <property type="component" value="Unassembled WGS sequence"/>
</dbReference>
<sequence>MTTPDESPRRQHVARLFDFSRGRRLEIGLLDKPLVSPSSVDVRYADGYPRERLVAMHRNSPPITVEDVPEIDFPLWGGAGIRTFAERRRRGRPSTGSSRAV</sequence>
<keyword evidence="2" id="KW-1185">Reference proteome</keyword>
<dbReference type="RefSeq" id="WP_168798439.1">
    <property type="nucleotide sequence ID" value="NZ_JBHSNS010000005.1"/>
</dbReference>